<keyword evidence="3" id="KW-1185">Reference proteome</keyword>
<dbReference type="RefSeq" id="WP_251797928.1">
    <property type="nucleotide sequence ID" value="NZ_JAMQOL010000013.1"/>
</dbReference>
<feature type="transmembrane region" description="Helical" evidence="1">
    <location>
        <begin position="6"/>
        <end position="24"/>
    </location>
</feature>
<keyword evidence="1" id="KW-0812">Transmembrane</keyword>
<comment type="caution">
    <text evidence="2">The sequence shown here is derived from an EMBL/GenBank/DDBJ whole genome shotgun (WGS) entry which is preliminary data.</text>
</comment>
<organism evidence="2 3">
    <name type="scientific">Paractinoplanes hotanensis</name>
    <dbReference type="NCBI Taxonomy" id="2906497"/>
    <lineage>
        <taxon>Bacteria</taxon>
        <taxon>Bacillati</taxon>
        <taxon>Actinomycetota</taxon>
        <taxon>Actinomycetes</taxon>
        <taxon>Micromonosporales</taxon>
        <taxon>Micromonosporaceae</taxon>
        <taxon>Paractinoplanes</taxon>
    </lineage>
</organism>
<feature type="transmembrane region" description="Helical" evidence="1">
    <location>
        <begin position="104"/>
        <end position="125"/>
    </location>
</feature>
<evidence type="ECO:0000313" key="2">
    <source>
        <dbReference type="EMBL" id="MCM4078080.1"/>
    </source>
</evidence>
<sequence>MSPDAAGLFAQVQAALLIAIVVEMRGAPGDRVPRRMAFWNPLAVFAVFFGLAVNLTGVAADKPLPGVMVFVVSGATAFAAYILLTNAFHRAMVSLGTEGSSQGALLVAAFATGMAAFGVWAYVFLN</sequence>
<evidence type="ECO:0000256" key="1">
    <source>
        <dbReference type="SAM" id="Phobius"/>
    </source>
</evidence>
<feature type="transmembrane region" description="Helical" evidence="1">
    <location>
        <begin position="66"/>
        <end position="84"/>
    </location>
</feature>
<protein>
    <submittedName>
        <fullName evidence="2">Uncharacterized protein</fullName>
    </submittedName>
</protein>
<dbReference type="Proteomes" id="UP001523216">
    <property type="component" value="Unassembled WGS sequence"/>
</dbReference>
<gene>
    <name evidence="2" type="ORF">LXN57_10925</name>
</gene>
<keyword evidence="1" id="KW-1133">Transmembrane helix</keyword>
<dbReference type="EMBL" id="JAMQOL010000013">
    <property type="protein sequence ID" value="MCM4078080.1"/>
    <property type="molecule type" value="Genomic_DNA"/>
</dbReference>
<name>A0ABT0XWU5_9ACTN</name>
<feature type="transmembrane region" description="Helical" evidence="1">
    <location>
        <begin position="36"/>
        <end position="60"/>
    </location>
</feature>
<accession>A0ABT0XWU5</accession>
<reference evidence="2 3" key="1">
    <citation type="submission" date="2022-06" db="EMBL/GenBank/DDBJ databases">
        <title>Actinoplanes abujensis sp. nov., isolated from Nigerian arid soil.</title>
        <authorList>
            <person name="Ding P."/>
        </authorList>
    </citation>
    <scope>NUCLEOTIDE SEQUENCE [LARGE SCALE GENOMIC DNA]</scope>
    <source>
        <strain evidence="3">TRM88002</strain>
    </source>
</reference>
<evidence type="ECO:0000313" key="3">
    <source>
        <dbReference type="Proteomes" id="UP001523216"/>
    </source>
</evidence>
<keyword evidence="1" id="KW-0472">Membrane</keyword>
<proteinExistence type="predicted"/>